<dbReference type="InterPro" id="IPR011009">
    <property type="entry name" value="Kinase-like_dom_sf"/>
</dbReference>
<evidence type="ECO:0000256" key="4">
    <source>
        <dbReference type="ARBA" id="ARBA00022840"/>
    </source>
</evidence>
<dbReference type="GO" id="GO:0005634">
    <property type="term" value="C:nucleus"/>
    <property type="evidence" value="ECO:0007669"/>
    <property type="project" value="TreeGrafter"/>
</dbReference>
<feature type="compositionally biased region" description="Gly residues" evidence="6">
    <location>
        <begin position="1"/>
        <end position="10"/>
    </location>
</feature>
<dbReference type="FunFam" id="3.30.200.20:FF:000611">
    <property type="entry name" value="Protein kinase, putative"/>
    <property type="match status" value="1"/>
</dbReference>
<dbReference type="PROSITE" id="PS00108">
    <property type="entry name" value="PROTEIN_KINASE_ST"/>
    <property type="match status" value="1"/>
</dbReference>
<feature type="region of interest" description="Disordered" evidence="6">
    <location>
        <begin position="1056"/>
        <end position="1088"/>
    </location>
</feature>
<organism evidence="8">
    <name type="scientific">Pseudogymnoascus destructans</name>
    <dbReference type="NCBI Taxonomy" id="655981"/>
    <lineage>
        <taxon>Eukaryota</taxon>
        <taxon>Fungi</taxon>
        <taxon>Dikarya</taxon>
        <taxon>Ascomycota</taxon>
        <taxon>Pezizomycotina</taxon>
        <taxon>Leotiomycetes</taxon>
        <taxon>Thelebolales</taxon>
        <taxon>Thelebolaceae</taxon>
        <taxon>Pseudogymnoascus</taxon>
    </lineage>
</organism>
<dbReference type="InterPro" id="IPR000719">
    <property type="entry name" value="Prot_kinase_dom"/>
</dbReference>
<dbReference type="GO" id="GO:0005524">
    <property type="term" value="F:ATP binding"/>
    <property type="evidence" value="ECO:0007669"/>
    <property type="project" value="UniProtKB-KW"/>
</dbReference>
<sequence>MSYSNSGGGTLTLPSPTHVRHVDVTSAVRSLRRSLSRSPSEFNLKTQRTPAQSPKTPLSPSPLSPGSPSGLGQTHQNFFGTPTHAPSPLAKPFPPSVKLSLRSANRAKNSPTTSRVRTSPRSPLKRVSTSESNNRLNSQFPLGVTLREEYEMKKCDNTRPTEPKNMAAQNRETNTLNPEKSAPINQALARLEGKHEGATTPTSTSSPLKRSDAIMNLDQASLGSPVAKRRSLHGSGTFGTDFNVFDHGPMLSPKFDIHDDTNIPEFEFSAQSVTGGSSFSSMPKRSSSLRKSTLQQRQEKSASWGKRQAVYELSSLSNEYSTPTPPKNRPRLSLDQFMPPMSRDSPFSSQRALPNPSMHMFNLQPTQKQHPLSRTLTTSSSSSSMPDESPTHVPVNFGENPRPKLDFSKSLPVGALRPIALQTIAREEFGSNTFLTPENYKSAKPNPLAFMSTGLISKVNHHPEIMPRGNVKSNMPDTPCKKPLNGFNTMPAPSVAGSAIAKARHIRHSFGAPSTPFNANGIQAVFGSSFGNRGLVRRGSFISIDGDEDNQNDSQSASDHDLPPTPTKQALTSNNTNRGSPHALRSLQLSAFGNEMSKVSSRPRTSSKLNLLTTFCDPEDSGEDFLDPDSPSIPVYNFSPSPSLSMPSLGCSQVSKGPKLEFPESYSTKSLASPFVSPISKPDNAKFSHVAPASPLDRIDFIEKRAPHTPNADALPHDAGRFSISARRSRQLAKQGSATSGTMPPPATPTTGKDLQTNGGVTPVNGSVPVEVDEVLTSLFETVEKIGGGEFSDVYRVTQRQVTQAKEQSFYLGTSDFPLEGGSPPSPVPDRAFAVKKSRAPYTGNKDRQRKLQEVNVLKALGRSDHIIQLFDSWETNDHLYIQTEFCEEGTLQLFLRNVGMKGRLDDFRIWKIMLELGQGLRYIHDAGYLHLDLKPANIFITFEGVIKIGDFGMATSYPAQQGIEGEGDREYIGPEILLGQYDKPSDIFAFGLIMLEIGGNVLLPDNGPTWQRLRSGDMSDVPSLTWSNASAVSRDATGIVDDSDTSMDSYLSDDEIERDMKSQRIQGRRRNYNPPKRSTSHDPANLFGSLRRGELNNAPAFMKDQYHRGALDGLVKWMITPRPEERPTIHEVLESEGARWVEARRRAGATVFEGNWGPGDDVLADDAEMIDV</sequence>
<keyword evidence="4" id="KW-0067">ATP-binding</keyword>
<evidence type="ECO:0000256" key="1">
    <source>
        <dbReference type="ARBA" id="ARBA00022679"/>
    </source>
</evidence>
<evidence type="ECO:0000256" key="2">
    <source>
        <dbReference type="ARBA" id="ARBA00022741"/>
    </source>
</evidence>
<keyword evidence="3" id="KW-0418">Kinase</keyword>
<feature type="region of interest" description="Disordered" evidence="6">
    <location>
        <begin position="543"/>
        <end position="581"/>
    </location>
</feature>
<evidence type="ECO:0000313" key="8">
    <source>
        <dbReference type="EMBL" id="OAF55441.2"/>
    </source>
</evidence>
<gene>
    <name evidence="8" type="ORF">VC83_08357</name>
</gene>
<dbReference type="OrthoDB" id="5337378at2759"/>
<feature type="compositionally biased region" description="Low complexity" evidence="6">
    <location>
        <begin position="277"/>
        <end position="292"/>
    </location>
</feature>
<dbReference type="AlphaFoldDB" id="A0A177A2E7"/>
<reference evidence="8" key="1">
    <citation type="submission" date="2016-03" db="EMBL/GenBank/DDBJ databases">
        <title>Updated assembly of Pseudogymnoascus destructans, the fungus causing white-nose syndrome of bats.</title>
        <authorList>
            <person name="Palmer J.M."/>
            <person name="Drees K.P."/>
            <person name="Foster J.T."/>
            <person name="Lindner D.L."/>
        </authorList>
    </citation>
    <scope>NUCLEOTIDE SEQUENCE [LARGE SCALE GENOMIC DNA]</scope>
    <source>
        <strain evidence="8">20631-21</strain>
    </source>
</reference>
<feature type="region of interest" description="Disordered" evidence="6">
    <location>
        <begin position="1"/>
        <end position="137"/>
    </location>
</feature>
<protein>
    <recommendedName>
        <fullName evidence="7">Protein kinase domain-containing protein</fullName>
    </recommendedName>
</protein>
<feature type="compositionally biased region" description="Low complexity" evidence="6">
    <location>
        <begin position="372"/>
        <end position="384"/>
    </location>
</feature>
<evidence type="ECO:0000259" key="7">
    <source>
        <dbReference type="PROSITE" id="PS50011"/>
    </source>
</evidence>
<dbReference type="GO" id="GO:0110031">
    <property type="term" value="P:negative regulation of G2/MI transition of meiotic cell cycle"/>
    <property type="evidence" value="ECO:0007669"/>
    <property type="project" value="TreeGrafter"/>
</dbReference>
<dbReference type="SMART" id="SM00220">
    <property type="entry name" value="S_TKc"/>
    <property type="match status" value="1"/>
</dbReference>
<dbReference type="VEuPathDB" id="FungiDB:GMDG_03097"/>
<feature type="compositionally biased region" description="Polar residues" evidence="6">
    <location>
        <begin position="567"/>
        <end position="579"/>
    </location>
</feature>
<dbReference type="PANTHER" id="PTHR11042:SF196">
    <property type="entry name" value="MITOSIS INHIBITOR PROTEIN KINASE SWE1"/>
    <property type="match status" value="1"/>
</dbReference>
<feature type="compositionally biased region" description="Polar residues" evidence="6">
    <location>
        <begin position="39"/>
        <end position="56"/>
    </location>
</feature>
<feature type="compositionally biased region" description="Polar residues" evidence="6">
    <location>
        <begin position="102"/>
        <end position="137"/>
    </location>
</feature>
<dbReference type="EMBL" id="KV441409">
    <property type="protein sequence ID" value="OAF55441.2"/>
    <property type="molecule type" value="Genomic_DNA"/>
</dbReference>
<dbReference type="Gene3D" id="3.30.200.20">
    <property type="entry name" value="Phosphorylase Kinase, domain 1"/>
    <property type="match status" value="1"/>
</dbReference>
<feature type="region of interest" description="Disordered" evidence="6">
    <location>
        <begin position="156"/>
        <end position="179"/>
    </location>
</feature>
<evidence type="ECO:0000256" key="5">
    <source>
        <dbReference type="ARBA" id="ARBA00037982"/>
    </source>
</evidence>
<dbReference type="InterPro" id="IPR050339">
    <property type="entry name" value="CC_SR_Kinase"/>
</dbReference>
<name>A0A177A2E7_9PEZI</name>
<feature type="compositionally biased region" description="Polar residues" evidence="6">
    <location>
        <begin position="199"/>
        <end position="208"/>
    </location>
</feature>
<keyword evidence="2" id="KW-0547">Nucleotide-binding</keyword>
<keyword evidence="1" id="KW-0808">Transferase</keyword>
<dbReference type="GeneID" id="36291398"/>
<dbReference type="FunFam" id="1.10.510.10:FF:000536">
    <property type="entry name" value="Cyclin-dependent kinase WEE1"/>
    <property type="match status" value="1"/>
</dbReference>
<dbReference type="Pfam" id="PF00069">
    <property type="entry name" value="Pkinase"/>
    <property type="match status" value="1"/>
</dbReference>
<dbReference type="Proteomes" id="UP000077154">
    <property type="component" value="Unassembled WGS sequence"/>
</dbReference>
<evidence type="ECO:0000256" key="6">
    <source>
        <dbReference type="SAM" id="MobiDB-lite"/>
    </source>
</evidence>
<dbReference type="InterPro" id="IPR008271">
    <property type="entry name" value="Ser/Thr_kinase_AS"/>
</dbReference>
<evidence type="ECO:0000256" key="3">
    <source>
        <dbReference type="ARBA" id="ARBA00022777"/>
    </source>
</evidence>
<dbReference type="SUPFAM" id="SSF56112">
    <property type="entry name" value="Protein kinase-like (PK-like)"/>
    <property type="match status" value="1"/>
</dbReference>
<accession>A0A177A2E7</accession>
<dbReference type="PANTHER" id="PTHR11042">
    <property type="entry name" value="EUKARYOTIC TRANSLATION INITIATION FACTOR 2-ALPHA KINASE EIF2-ALPHA KINASE -RELATED"/>
    <property type="match status" value="1"/>
</dbReference>
<dbReference type="Gene3D" id="1.10.510.10">
    <property type="entry name" value="Transferase(Phosphotransferase) domain 1"/>
    <property type="match status" value="1"/>
</dbReference>
<dbReference type="GO" id="GO:0004713">
    <property type="term" value="F:protein tyrosine kinase activity"/>
    <property type="evidence" value="ECO:0007669"/>
    <property type="project" value="TreeGrafter"/>
</dbReference>
<dbReference type="eggNOG" id="KOG0601">
    <property type="taxonomic scope" value="Eukaryota"/>
</dbReference>
<feature type="domain" description="Protein kinase" evidence="7">
    <location>
        <begin position="780"/>
        <end position="1142"/>
    </location>
</feature>
<proteinExistence type="inferred from homology"/>
<feature type="region of interest" description="Disordered" evidence="6">
    <location>
        <begin position="192"/>
        <end position="211"/>
    </location>
</feature>
<feature type="compositionally biased region" description="Polar residues" evidence="6">
    <location>
        <begin position="167"/>
        <end position="178"/>
    </location>
</feature>
<feature type="region of interest" description="Disordered" evidence="6">
    <location>
        <begin position="272"/>
        <end position="401"/>
    </location>
</feature>
<comment type="similarity">
    <text evidence="5">Belongs to the protein kinase superfamily. Ser/Thr protein kinase family. GCN2 subfamily.</text>
</comment>
<dbReference type="GO" id="GO:0005737">
    <property type="term" value="C:cytoplasm"/>
    <property type="evidence" value="ECO:0007669"/>
    <property type="project" value="TreeGrafter"/>
</dbReference>
<dbReference type="RefSeq" id="XP_024320741.1">
    <property type="nucleotide sequence ID" value="XM_024471909.1"/>
</dbReference>
<dbReference type="PROSITE" id="PS50011">
    <property type="entry name" value="PROTEIN_KINASE_DOM"/>
    <property type="match status" value="1"/>
</dbReference>
<feature type="region of interest" description="Disordered" evidence="6">
    <location>
        <begin position="727"/>
        <end position="766"/>
    </location>
</feature>